<comment type="caution">
    <text evidence="2">The sequence shown here is derived from an EMBL/GenBank/DDBJ whole genome shotgun (WGS) entry which is preliminary data.</text>
</comment>
<evidence type="ECO:0000313" key="2">
    <source>
        <dbReference type="EMBL" id="GEU50159.1"/>
    </source>
</evidence>
<dbReference type="EMBL" id="BKCJ010002673">
    <property type="protein sequence ID" value="GEU50159.1"/>
    <property type="molecule type" value="Genomic_DNA"/>
</dbReference>
<reference evidence="2" key="1">
    <citation type="journal article" date="2019" name="Sci. Rep.">
        <title>Draft genome of Tanacetum cinerariifolium, the natural source of mosquito coil.</title>
        <authorList>
            <person name="Yamashiro T."/>
            <person name="Shiraishi A."/>
            <person name="Satake H."/>
            <person name="Nakayama K."/>
        </authorList>
    </citation>
    <scope>NUCLEOTIDE SEQUENCE</scope>
</reference>
<accession>A0A6L2KMH5</accession>
<sequence length="282" mass="31794">MGRVTAMTSWLFSVLSLALKLFGLSKTVFEVTQKEQSSNDDDDDKGRFTFDKSPMIVSGVTILLVNLTALVNEKGSKSNLSMIKVQFDMFIHSDVLKPFDPYSSSASYDQKVKENFKDYTQMEAQPFKDLIIQHMESIKKCIIERVKASDASSRKTDYNRIVSDKGNDQVEVPYTAEYNVFAIDTQHSEQPECIINTCVVEKVDSNVIPDSPDMCDNEIRTDHNAVECDDECVALTNLIANLKHDVDENKKIQNKFKKANTSLTQELKECKSTLAETSRTLG</sequence>
<organism evidence="2">
    <name type="scientific">Tanacetum cinerariifolium</name>
    <name type="common">Dalmatian daisy</name>
    <name type="synonym">Chrysanthemum cinerariifolium</name>
    <dbReference type="NCBI Taxonomy" id="118510"/>
    <lineage>
        <taxon>Eukaryota</taxon>
        <taxon>Viridiplantae</taxon>
        <taxon>Streptophyta</taxon>
        <taxon>Embryophyta</taxon>
        <taxon>Tracheophyta</taxon>
        <taxon>Spermatophyta</taxon>
        <taxon>Magnoliopsida</taxon>
        <taxon>eudicotyledons</taxon>
        <taxon>Gunneridae</taxon>
        <taxon>Pentapetalae</taxon>
        <taxon>asterids</taxon>
        <taxon>campanulids</taxon>
        <taxon>Asterales</taxon>
        <taxon>Asteraceae</taxon>
        <taxon>Asteroideae</taxon>
        <taxon>Anthemideae</taxon>
        <taxon>Anthemidinae</taxon>
        <taxon>Tanacetum</taxon>
    </lineage>
</organism>
<protein>
    <submittedName>
        <fullName evidence="2">Cellulose synthase-like protein</fullName>
    </submittedName>
</protein>
<evidence type="ECO:0000256" key="1">
    <source>
        <dbReference type="SAM" id="SignalP"/>
    </source>
</evidence>
<keyword evidence="1" id="KW-0732">Signal</keyword>
<feature type="signal peptide" evidence="1">
    <location>
        <begin position="1"/>
        <end position="25"/>
    </location>
</feature>
<feature type="chain" id="PRO_5026695198" evidence="1">
    <location>
        <begin position="26"/>
        <end position="282"/>
    </location>
</feature>
<name>A0A6L2KMH5_TANCI</name>
<gene>
    <name evidence="2" type="ORF">Tci_022137</name>
</gene>
<proteinExistence type="predicted"/>
<dbReference type="AlphaFoldDB" id="A0A6L2KMH5"/>